<dbReference type="AlphaFoldDB" id="A0A0L6VGR7"/>
<name>A0A0L6VGR7_9BASI</name>
<dbReference type="GO" id="GO:0015914">
    <property type="term" value="P:phospholipid transport"/>
    <property type="evidence" value="ECO:0007669"/>
    <property type="project" value="TreeGrafter"/>
</dbReference>
<dbReference type="InterPro" id="IPR027532">
    <property type="entry name" value="Mdm12"/>
</dbReference>
<dbReference type="PANTHER" id="PTHR28204:SF1">
    <property type="entry name" value="MITOCHONDRIAL DISTRIBUTION AND MORPHOLOGY PROTEIN 12"/>
    <property type="match status" value="1"/>
</dbReference>
<keyword evidence="1" id="KW-0256">Endoplasmic reticulum</keyword>
<evidence type="ECO:0000313" key="4">
    <source>
        <dbReference type="Proteomes" id="UP000037035"/>
    </source>
</evidence>
<organism evidence="3 4">
    <name type="scientific">Puccinia sorghi</name>
    <dbReference type="NCBI Taxonomy" id="27349"/>
    <lineage>
        <taxon>Eukaryota</taxon>
        <taxon>Fungi</taxon>
        <taxon>Dikarya</taxon>
        <taxon>Basidiomycota</taxon>
        <taxon>Pucciniomycotina</taxon>
        <taxon>Pucciniomycetes</taxon>
        <taxon>Pucciniales</taxon>
        <taxon>Pucciniaceae</taxon>
        <taxon>Puccinia</taxon>
    </lineage>
</organism>
<dbReference type="OrthoDB" id="10269906at2759"/>
<proteinExistence type="predicted"/>
<feature type="region of interest" description="Disordered" evidence="2">
    <location>
        <begin position="216"/>
        <end position="250"/>
    </location>
</feature>
<dbReference type="GO" id="GO:0007005">
    <property type="term" value="P:mitochondrion organization"/>
    <property type="evidence" value="ECO:0007669"/>
    <property type="project" value="InterPro"/>
</dbReference>
<comment type="caution">
    <text evidence="3">The sequence shown here is derived from an EMBL/GenBank/DDBJ whole genome shotgun (WGS) entry which is preliminary data.</text>
</comment>
<gene>
    <name evidence="3" type="ORF">VP01_1666g1</name>
</gene>
<feature type="compositionally biased region" description="Basic and acidic residues" evidence="2">
    <location>
        <begin position="219"/>
        <end position="228"/>
    </location>
</feature>
<evidence type="ECO:0000256" key="1">
    <source>
        <dbReference type="ARBA" id="ARBA00022824"/>
    </source>
</evidence>
<accession>A0A0L6VGR7</accession>
<dbReference type="Proteomes" id="UP000037035">
    <property type="component" value="Unassembled WGS sequence"/>
</dbReference>
<dbReference type="GO" id="GO:1990456">
    <property type="term" value="P:mitochondrion-endoplasmic reticulum membrane tethering"/>
    <property type="evidence" value="ECO:0007669"/>
    <property type="project" value="TreeGrafter"/>
</dbReference>
<feature type="non-terminal residue" evidence="3">
    <location>
        <position position="1"/>
    </location>
</feature>
<sequence length="269" mass="30988">LFFIHFDFMLKNDNYTLWLIPMEAKLYKIKALTIVTSAIACPDPETDKDNTRLYVKLNKDTYVEIVQHLSPKVLAYDSSSLPANERFNGLKLWKLLKAKFAGNDITSRTTCPQKKIVLSRLTLDNQVKTILMLDKLPQEFHSFKTNIALNFKTSPFNQVLEKLEDFAAQNQLNNYKKTIKPIQTFYSRLTEPEINCPHCKQGFQACSHCFKSGNTEENSYQKHPDNQHTKTPAPSLKGHSSHLTRYTPEDAETLEYLQQKYPAPSLDSH</sequence>
<evidence type="ECO:0000256" key="2">
    <source>
        <dbReference type="SAM" id="MobiDB-lite"/>
    </source>
</evidence>
<evidence type="ECO:0000313" key="3">
    <source>
        <dbReference type="EMBL" id="KNZ59762.1"/>
    </source>
</evidence>
<protein>
    <submittedName>
        <fullName evidence="3">Uncharacterized protein</fullName>
    </submittedName>
</protein>
<dbReference type="PANTHER" id="PTHR28204">
    <property type="entry name" value="MITOCHONDRIAL DISTRIBUTION AND MORPHOLOGY PROTEIN 12"/>
    <property type="match status" value="1"/>
</dbReference>
<reference evidence="3 4" key="1">
    <citation type="submission" date="2015-08" db="EMBL/GenBank/DDBJ databases">
        <title>Next Generation Sequencing and Analysis of the Genome of Puccinia sorghi L Schw, the Causal Agent of Maize Common Rust.</title>
        <authorList>
            <person name="Rochi L."/>
            <person name="Burguener G."/>
            <person name="Darino M."/>
            <person name="Turjanski A."/>
            <person name="Kreff E."/>
            <person name="Dieguez M.J."/>
            <person name="Sacco F."/>
        </authorList>
    </citation>
    <scope>NUCLEOTIDE SEQUENCE [LARGE SCALE GENOMIC DNA]</scope>
    <source>
        <strain evidence="3 4">RO10H11247</strain>
    </source>
</reference>
<dbReference type="VEuPathDB" id="FungiDB:VP01_1666g1"/>
<keyword evidence="4" id="KW-1185">Reference proteome</keyword>
<dbReference type="GO" id="GO:0032865">
    <property type="term" value="C:ERMES complex"/>
    <property type="evidence" value="ECO:0007669"/>
    <property type="project" value="InterPro"/>
</dbReference>
<dbReference type="EMBL" id="LAVV01006466">
    <property type="protein sequence ID" value="KNZ59762.1"/>
    <property type="molecule type" value="Genomic_DNA"/>
</dbReference>